<feature type="region of interest" description="Disordered" evidence="1">
    <location>
        <begin position="368"/>
        <end position="420"/>
    </location>
</feature>
<sequence>MSPARIPRIRSLAFIPLLSPPLRVSLRSLQWLNRSPLPSSRPVPVQRRSVHLYKTAKTRTIHGMHKIIPFSLYTPPPPSESAHRINLWKDKSEELIAKDITLEELYNDHLKPGKLLYLREPPTKSLATTIEKQQELGVPQKHNNYGLVDALSIRGIHINVTPPKVLKLDNPLFKQLAMLKEIHLQLASPAAYTKMQMDKAYRFLMSACPVEVAIRFAGAKVAKKDKLEPGPSDRWPWMNNHWAHLRPDFIMKSMPKGAYYMIEPFSDGRHVQWVMAMPTEQQMNAENLTKRLLKVKKAVARNIDQGMQAELPMPMRQGLIKAGNNEYSVETGAPRRSDYAQRVVQKLSQAPAPKGKWKGITAITWGDGSEETLEGSDEKRVEDVDEKRVESSDEKRVEGSDEKRVEGSDEKRVEDRDEKRARLRQREAELARRYMPKVEEKPDRVAFMVKRAFNKAKISNEKVYEREYQPPRMFQRPAWHSTADDALAAEEKSMGFRDGRRETGQRKTNFGMRSDFTERRTNFAKTRPEFTDRRSNFSETRLDFTRTRSNFTDRGSNGTDRRSNGTDRRSNGADRRSNFTETRPDFTDRRSNFTDRRSNFTDRRSNSRETTPDFTRTRPDFTMRPGLNKPGAKSYGPMQDRRRATPSITYRK</sequence>
<reference evidence="2" key="1">
    <citation type="journal article" date="2020" name="Stud. Mycol.">
        <title>101 Dothideomycetes genomes: a test case for predicting lifestyles and emergence of pathogens.</title>
        <authorList>
            <person name="Haridas S."/>
            <person name="Albert R."/>
            <person name="Binder M."/>
            <person name="Bloem J."/>
            <person name="Labutti K."/>
            <person name="Salamov A."/>
            <person name="Andreopoulos B."/>
            <person name="Baker S."/>
            <person name="Barry K."/>
            <person name="Bills G."/>
            <person name="Bluhm B."/>
            <person name="Cannon C."/>
            <person name="Castanera R."/>
            <person name="Culley D."/>
            <person name="Daum C."/>
            <person name="Ezra D."/>
            <person name="Gonzalez J."/>
            <person name="Henrissat B."/>
            <person name="Kuo A."/>
            <person name="Liang C."/>
            <person name="Lipzen A."/>
            <person name="Lutzoni F."/>
            <person name="Magnuson J."/>
            <person name="Mondo S."/>
            <person name="Nolan M."/>
            <person name="Ohm R."/>
            <person name="Pangilinan J."/>
            <person name="Park H.-J."/>
            <person name="Ramirez L."/>
            <person name="Alfaro M."/>
            <person name="Sun H."/>
            <person name="Tritt A."/>
            <person name="Yoshinaga Y."/>
            <person name="Zwiers L.-H."/>
            <person name="Turgeon B."/>
            <person name="Goodwin S."/>
            <person name="Spatafora J."/>
            <person name="Crous P."/>
            <person name="Grigoriev I."/>
        </authorList>
    </citation>
    <scope>NUCLEOTIDE SEQUENCE</scope>
    <source>
        <strain evidence="2">CBS 675.92</strain>
    </source>
</reference>
<feature type="compositionally biased region" description="Basic and acidic residues" evidence="1">
    <location>
        <begin position="519"/>
        <end position="546"/>
    </location>
</feature>
<feature type="compositionally biased region" description="Basic and acidic residues" evidence="1">
    <location>
        <begin position="559"/>
        <end position="621"/>
    </location>
</feature>
<dbReference type="OrthoDB" id="3792666at2759"/>
<gene>
    <name evidence="2" type="ORF">CC80DRAFT_495621</name>
</gene>
<organism evidence="2 3">
    <name type="scientific">Byssothecium circinans</name>
    <dbReference type="NCBI Taxonomy" id="147558"/>
    <lineage>
        <taxon>Eukaryota</taxon>
        <taxon>Fungi</taxon>
        <taxon>Dikarya</taxon>
        <taxon>Ascomycota</taxon>
        <taxon>Pezizomycotina</taxon>
        <taxon>Dothideomycetes</taxon>
        <taxon>Pleosporomycetidae</taxon>
        <taxon>Pleosporales</taxon>
        <taxon>Massarineae</taxon>
        <taxon>Massarinaceae</taxon>
        <taxon>Byssothecium</taxon>
    </lineage>
</organism>
<feature type="compositionally biased region" description="Basic and acidic residues" evidence="1">
    <location>
        <begin position="376"/>
        <end position="420"/>
    </location>
</feature>
<protein>
    <submittedName>
        <fullName evidence="2">Uncharacterized protein</fullName>
    </submittedName>
</protein>
<evidence type="ECO:0000313" key="3">
    <source>
        <dbReference type="Proteomes" id="UP000800035"/>
    </source>
</evidence>
<dbReference type="EMBL" id="ML977013">
    <property type="protein sequence ID" value="KAF1951972.1"/>
    <property type="molecule type" value="Genomic_DNA"/>
</dbReference>
<name>A0A6A5TJX9_9PLEO</name>
<feature type="region of interest" description="Disordered" evidence="1">
    <location>
        <begin position="519"/>
        <end position="652"/>
    </location>
</feature>
<evidence type="ECO:0000256" key="1">
    <source>
        <dbReference type="SAM" id="MobiDB-lite"/>
    </source>
</evidence>
<dbReference type="Proteomes" id="UP000800035">
    <property type="component" value="Unassembled WGS sequence"/>
</dbReference>
<feature type="compositionally biased region" description="Polar residues" evidence="1">
    <location>
        <begin position="547"/>
        <end position="558"/>
    </location>
</feature>
<evidence type="ECO:0000313" key="2">
    <source>
        <dbReference type="EMBL" id="KAF1951972.1"/>
    </source>
</evidence>
<proteinExistence type="predicted"/>
<accession>A0A6A5TJX9</accession>
<keyword evidence="3" id="KW-1185">Reference proteome</keyword>
<dbReference type="AlphaFoldDB" id="A0A6A5TJX9"/>